<keyword evidence="2" id="KW-1185">Reference proteome</keyword>
<proteinExistence type="predicted"/>
<evidence type="ECO:0000313" key="2">
    <source>
        <dbReference type="Proteomes" id="UP001497680"/>
    </source>
</evidence>
<reference evidence="1 2" key="1">
    <citation type="journal article" date="2022" name="New Phytol.">
        <title>Ecological generalism drives hyperdiversity of secondary metabolite gene clusters in xylarialean endophytes.</title>
        <authorList>
            <person name="Franco M.E.E."/>
            <person name="Wisecaver J.H."/>
            <person name="Arnold A.E."/>
            <person name="Ju Y.M."/>
            <person name="Slot J.C."/>
            <person name="Ahrendt S."/>
            <person name="Moore L.P."/>
            <person name="Eastman K.E."/>
            <person name="Scott K."/>
            <person name="Konkel Z."/>
            <person name="Mondo S.J."/>
            <person name="Kuo A."/>
            <person name="Hayes R.D."/>
            <person name="Haridas S."/>
            <person name="Andreopoulos B."/>
            <person name="Riley R."/>
            <person name="LaButti K."/>
            <person name="Pangilinan J."/>
            <person name="Lipzen A."/>
            <person name="Amirebrahimi M."/>
            <person name="Yan J."/>
            <person name="Adam C."/>
            <person name="Keymanesh K."/>
            <person name="Ng V."/>
            <person name="Louie K."/>
            <person name="Northen T."/>
            <person name="Drula E."/>
            <person name="Henrissat B."/>
            <person name="Hsieh H.M."/>
            <person name="Youens-Clark K."/>
            <person name="Lutzoni F."/>
            <person name="Miadlikowska J."/>
            <person name="Eastwood D.C."/>
            <person name="Hamelin R.C."/>
            <person name="Grigoriev I.V."/>
            <person name="U'Ren J.M."/>
        </authorList>
    </citation>
    <scope>NUCLEOTIDE SEQUENCE [LARGE SCALE GENOMIC DNA]</scope>
    <source>
        <strain evidence="1 2">ER1909</strain>
    </source>
</reference>
<organism evidence="1 2">
    <name type="scientific">Hypoxylon rubiginosum</name>
    <dbReference type="NCBI Taxonomy" id="110542"/>
    <lineage>
        <taxon>Eukaryota</taxon>
        <taxon>Fungi</taxon>
        <taxon>Dikarya</taxon>
        <taxon>Ascomycota</taxon>
        <taxon>Pezizomycotina</taxon>
        <taxon>Sordariomycetes</taxon>
        <taxon>Xylariomycetidae</taxon>
        <taxon>Xylariales</taxon>
        <taxon>Hypoxylaceae</taxon>
        <taxon>Hypoxylon</taxon>
    </lineage>
</organism>
<name>A0ACC0D6M7_9PEZI</name>
<accession>A0ACC0D6M7</accession>
<evidence type="ECO:0000313" key="1">
    <source>
        <dbReference type="EMBL" id="KAI6088197.1"/>
    </source>
</evidence>
<sequence length="346" mass="38930">MAQFTNFNATTPIQGPSNTYTEAPTKQRRSRWGPETIATGITCRNTSITAAMTSEQIDAYVLHLRIEEITHKLRINDIVSANQYRRSPSPEPQYDASGRRTNTHYRRHRERLEKERHSLIQTAMHTFPNYSPPQDYVQSSVRQRQLKEKVYIPVKDFPEVNFIGQLLGPRGRSLAEMSTNSRASIVIRGRGSVKEGRGRDRIHGPRRADTDDHQEPLHCLITADTQEGVEKAKELVHAVIENAITTPEYDNNRKRQQLRDLAVANGTLRDDEGVGRGTNTSHGMPAASAIGCQSCGGVGHIARDCLDRNMRAPQRTPPWRKANTTLKEEDTIDLTGAEFLAKIKSD</sequence>
<protein>
    <submittedName>
        <fullName evidence="1">Eukaryotic type KH-domain (KH-domain type I)</fullName>
    </submittedName>
</protein>
<dbReference type="EMBL" id="MU394303">
    <property type="protein sequence ID" value="KAI6088197.1"/>
    <property type="molecule type" value="Genomic_DNA"/>
</dbReference>
<comment type="caution">
    <text evidence="1">The sequence shown here is derived from an EMBL/GenBank/DDBJ whole genome shotgun (WGS) entry which is preliminary data.</text>
</comment>
<gene>
    <name evidence="1" type="ORF">F4821DRAFT_258367</name>
</gene>
<dbReference type="Proteomes" id="UP001497680">
    <property type="component" value="Unassembled WGS sequence"/>
</dbReference>